<evidence type="ECO:0000256" key="1">
    <source>
        <dbReference type="SAM" id="MobiDB-lite"/>
    </source>
</evidence>
<feature type="compositionally biased region" description="Low complexity" evidence="1">
    <location>
        <begin position="1"/>
        <end position="15"/>
    </location>
</feature>
<evidence type="ECO:0000313" key="2">
    <source>
        <dbReference type="EMBL" id="CAF1551579.1"/>
    </source>
</evidence>
<feature type="region of interest" description="Disordered" evidence="1">
    <location>
        <begin position="1"/>
        <end position="23"/>
    </location>
</feature>
<dbReference type="EMBL" id="CAJNOJ010001463">
    <property type="protein sequence ID" value="CAF1551579.1"/>
    <property type="molecule type" value="Genomic_DNA"/>
</dbReference>
<protein>
    <submittedName>
        <fullName evidence="2">Uncharacterized protein</fullName>
    </submittedName>
</protein>
<organism evidence="2 3">
    <name type="scientific">Adineta ricciae</name>
    <name type="common">Rotifer</name>
    <dbReference type="NCBI Taxonomy" id="249248"/>
    <lineage>
        <taxon>Eukaryota</taxon>
        <taxon>Metazoa</taxon>
        <taxon>Spiralia</taxon>
        <taxon>Gnathifera</taxon>
        <taxon>Rotifera</taxon>
        <taxon>Eurotatoria</taxon>
        <taxon>Bdelloidea</taxon>
        <taxon>Adinetida</taxon>
        <taxon>Adinetidae</taxon>
        <taxon>Adineta</taxon>
    </lineage>
</organism>
<sequence length="79" mass="9012">MVKISARSALSYSSSGKRQKEGDTLNADRVFIHRLGPKTIPAWEMNAIYRKNTQKIGSLIGEEDDLRHCIKLIEQQLKQ</sequence>
<comment type="caution">
    <text evidence="2">The sequence shown here is derived from an EMBL/GenBank/DDBJ whole genome shotgun (WGS) entry which is preliminary data.</text>
</comment>
<evidence type="ECO:0000313" key="3">
    <source>
        <dbReference type="Proteomes" id="UP000663852"/>
    </source>
</evidence>
<name>A0A815X6R9_ADIRI</name>
<reference evidence="2" key="1">
    <citation type="submission" date="2021-02" db="EMBL/GenBank/DDBJ databases">
        <authorList>
            <person name="Nowell W R."/>
        </authorList>
    </citation>
    <scope>NUCLEOTIDE SEQUENCE</scope>
</reference>
<proteinExistence type="predicted"/>
<gene>
    <name evidence="2" type="ORF">EDS130_LOCUS46041</name>
</gene>
<dbReference type="AlphaFoldDB" id="A0A815X6R9"/>
<dbReference type="Proteomes" id="UP000663852">
    <property type="component" value="Unassembled WGS sequence"/>
</dbReference>
<accession>A0A815X6R9</accession>